<evidence type="ECO:0000313" key="2">
    <source>
        <dbReference type="EMBL" id="CAF3425094.1"/>
    </source>
</evidence>
<evidence type="ECO:0000256" key="1">
    <source>
        <dbReference type="SAM" id="MobiDB-lite"/>
    </source>
</evidence>
<organism evidence="2 3">
    <name type="scientific">Rotaria socialis</name>
    <dbReference type="NCBI Taxonomy" id="392032"/>
    <lineage>
        <taxon>Eukaryota</taxon>
        <taxon>Metazoa</taxon>
        <taxon>Spiralia</taxon>
        <taxon>Gnathifera</taxon>
        <taxon>Rotifera</taxon>
        <taxon>Eurotatoria</taxon>
        <taxon>Bdelloidea</taxon>
        <taxon>Philodinida</taxon>
        <taxon>Philodinidae</taxon>
        <taxon>Rotaria</taxon>
    </lineage>
</organism>
<sequence>MSLFSADGFSQFTFSFRRFNFDGLFSVDDRNRMVNWINRARLLLIDILRREHLQILYMWFNFYNGVYDQLTSSMNTLMCLELLGAAPENREDIDPCTTLGNLISSFEISTPHPTSLKSPSDPTFNVIGLAEKVFDFSRDCAAAKLMDGTPTILLNHQLFDVNREKQDSMDIICESTGILFIAVVLAHEITHGINLSRLIDDVDAIEKNTPKLMLFRSYSHNGNINGGNLVERLLLDGELHLSRPPPTPPMLFLIVSADGTQVPLPKDVVDECISKRTFGPISKLINSSQHNNGQQLMSTDSREESADKLPALEPLLTFQLLPYDSASPSSPTIPMLTSMMHAR</sequence>
<name>A0A818C9A3_9BILA</name>
<dbReference type="EMBL" id="CAJNYV010001490">
    <property type="protein sequence ID" value="CAF3425094.1"/>
    <property type="molecule type" value="Genomic_DNA"/>
</dbReference>
<gene>
    <name evidence="2" type="ORF">KIK155_LOCUS10309</name>
</gene>
<dbReference type="AlphaFoldDB" id="A0A818C9A3"/>
<feature type="region of interest" description="Disordered" evidence="1">
    <location>
        <begin position="284"/>
        <end position="306"/>
    </location>
</feature>
<proteinExistence type="predicted"/>
<reference evidence="2" key="1">
    <citation type="submission" date="2021-02" db="EMBL/GenBank/DDBJ databases">
        <authorList>
            <person name="Nowell W R."/>
        </authorList>
    </citation>
    <scope>NUCLEOTIDE SEQUENCE</scope>
</reference>
<evidence type="ECO:0000313" key="3">
    <source>
        <dbReference type="Proteomes" id="UP000663865"/>
    </source>
</evidence>
<dbReference type="Proteomes" id="UP000663865">
    <property type="component" value="Unassembled WGS sequence"/>
</dbReference>
<accession>A0A818C9A3</accession>
<comment type="caution">
    <text evidence="2">The sequence shown here is derived from an EMBL/GenBank/DDBJ whole genome shotgun (WGS) entry which is preliminary data.</text>
</comment>
<protein>
    <submittedName>
        <fullName evidence="2">Uncharacterized protein</fullName>
    </submittedName>
</protein>
<feature type="compositionally biased region" description="Polar residues" evidence="1">
    <location>
        <begin position="284"/>
        <end position="299"/>
    </location>
</feature>